<reference evidence="1 2" key="1">
    <citation type="submission" date="2013-11" db="EMBL/GenBank/DDBJ databases">
        <title>Opisthorchis viverrini - life in the bile duct.</title>
        <authorList>
            <person name="Young N.D."/>
            <person name="Nagarajan N."/>
            <person name="Lin S.J."/>
            <person name="Korhonen P.K."/>
            <person name="Jex A.R."/>
            <person name="Hall R.S."/>
            <person name="Safavi-Hemami H."/>
            <person name="Kaewkong W."/>
            <person name="Bertrand D."/>
            <person name="Gao S."/>
            <person name="Seet Q."/>
            <person name="Wongkham S."/>
            <person name="Teh B.T."/>
            <person name="Wongkham C."/>
            <person name="Intapan P.M."/>
            <person name="Maleewong W."/>
            <person name="Yang X."/>
            <person name="Hu M."/>
            <person name="Wang Z."/>
            <person name="Hofmann A."/>
            <person name="Sternberg P.W."/>
            <person name="Tan P."/>
            <person name="Wang J."/>
            <person name="Gasser R.B."/>
        </authorList>
    </citation>
    <scope>NUCLEOTIDE SEQUENCE [LARGE SCALE GENOMIC DNA]</scope>
</reference>
<protein>
    <submittedName>
        <fullName evidence="1">Uncharacterized protein</fullName>
    </submittedName>
</protein>
<accession>A0A074Z9D2</accession>
<dbReference type="RefSeq" id="XP_009172392.1">
    <property type="nucleotide sequence ID" value="XM_009174128.1"/>
</dbReference>
<dbReference type="Proteomes" id="UP000054324">
    <property type="component" value="Unassembled WGS sequence"/>
</dbReference>
<evidence type="ECO:0000313" key="1">
    <source>
        <dbReference type="EMBL" id="KER23846.1"/>
    </source>
</evidence>
<dbReference type="EMBL" id="KL596832">
    <property type="protein sequence ID" value="KER23846.1"/>
    <property type="molecule type" value="Genomic_DNA"/>
</dbReference>
<gene>
    <name evidence="1" type="ORF">T265_08352</name>
</gene>
<name>A0A074Z9D2_OPIVI</name>
<dbReference type="AlphaFoldDB" id="A0A074Z9D2"/>
<keyword evidence="2" id="KW-1185">Reference proteome</keyword>
<proteinExistence type="predicted"/>
<evidence type="ECO:0000313" key="2">
    <source>
        <dbReference type="Proteomes" id="UP000054324"/>
    </source>
</evidence>
<organism evidence="1 2">
    <name type="scientific">Opisthorchis viverrini</name>
    <name type="common">Southeast Asian liver fluke</name>
    <dbReference type="NCBI Taxonomy" id="6198"/>
    <lineage>
        <taxon>Eukaryota</taxon>
        <taxon>Metazoa</taxon>
        <taxon>Spiralia</taxon>
        <taxon>Lophotrochozoa</taxon>
        <taxon>Platyhelminthes</taxon>
        <taxon>Trematoda</taxon>
        <taxon>Digenea</taxon>
        <taxon>Opisthorchiida</taxon>
        <taxon>Opisthorchiata</taxon>
        <taxon>Opisthorchiidae</taxon>
        <taxon>Opisthorchis</taxon>
    </lineage>
</organism>
<dbReference type="GeneID" id="20322531"/>
<sequence length="64" mass="7113">MRVGVFKEEVIEVLYANELCLISENNSSSGLDDSNSCNLQISESENVKNSVSIDNIKPTELFVF</sequence>
<dbReference type="CTD" id="20322531"/>
<dbReference type="KEGG" id="ovi:T265_08352"/>